<proteinExistence type="predicted"/>
<evidence type="ECO:0000256" key="1">
    <source>
        <dbReference type="ARBA" id="ARBA00022679"/>
    </source>
</evidence>
<organism evidence="3 4">
    <name type="scientific">Streptomyces cinnabarinus</name>
    <dbReference type="NCBI Taxonomy" id="67287"/>
    <lineage>
        <taxon>Bacteria</taxon>
        <taxon>Bacillati</taxon>
        <taxon>Actinomycetota</taxon>
        <taxon>Actinomycetes</taxon>
        <taxon>Kitasatosporales</taxon>
        <taxon>Streptomycetaceae</taxon>
        <taxon>Streptomyces</taxon>
    </lineage>
</organism>
<dbReference type="EMBL" id="CP114413">
    <property type="protein sequence ID" value="WAZ20172.1"/>
    <property type="molecule type" value="Genomic_DNA"/>
</dbReference>
<accession>A0ABY7KA27</accession>
<dbReference type="SUPFAM" id="SSF53756">
    <property type="entry name" value="UDP-Glycosyltransferase/glycogen phosphorylase"/>
    <property type="match status" value="1"/>
</dbReference>
<dbReference type="CDD" id="cd03801">
    <property type="entry name" value="GT4_PimA-like"/>
    <property type="match status" value="1"/>
</dbReference>
<protein>
    <submittedName>
        <fullName evidence="3">Glycosyltransferase family 4 protein</fullName>
    </submittedName>
</protein>
<keyword evidence="1" id="KW-0808">Transferase</keyword>
<feature type="domain" description="Glycosyl transferase family 1" evidence="2">
    <location>
        <begin position="162"/>
        <end position="309"/>
    </location>
</feature>
<dbReference type="RefSeq" id="WP_269657860.1">
    <property type="nucleotide sequence ID" value="NZ_CP114413.1"/>
</dbReference>
<dbReference type="InterPro" id="IPR001296">
    <property type="entry name" value="Glyco_trans_1"/>
</dbReference>
<dbReference type="Pfam" id="PF00534">
    <property type="entry name" value="Glycos_transf_1"/>
    <property type="match status" value="1"/>
</dbReference>
<dbReference type="PANTHER" id="PTHR46401">
    <property type="entry name" value="GLYCOSYLTRANSFERASE WBBK-RELATED"/>
    <property type="match status" value="1"/>
</dbReference>
<name>A0ABY7KA27_9ACTN</name>
<gene>
    <name evidence="3" type="ORF">STRCI_001271</name>
</gene>
<reference evidence="3" key="1">
    <citation type="submission" date="2022-12" db="EMBL/GenBank/DDBJ databases">
        <authorList>
            <person name="Ruckert C."/>
            <person name="Busche T."/>
            <person name="Kalinowski J."/>
            <person name="Wittmann C."/>
        </authorList>
    </citation>
    <scope>NUCLEOTIDE SEQUENCE</scope>
    <source>
        <strain evidence="3">DSM 40467</strain>
    </source>
</reference>
<keyword evidence="4" id="KW-1185">Reference proteome</keyword>
<dbReference type="PANTHER" id="PTHR46401:SF2">
    <property type="entry name" value="GLYCOSYLTRANSFERASE WBBK-RELATED"/>
    <property type="match status" value="1"/>
</dbReference>
<evidence type="ECO:0000313" key="3">
    <source>
        <dbReference type="EMBL" id="WAZ20172.1"/>
    </source>
</evidence>
<dbReference type="Gene3D" id="3.40.50.2000">
    <property type="entry name" value="Glycogen Phosphorylase B"/>
    <property type="match status" value="1"/>
</dbReference>
<evidence type="ECO:0000259" key="2">
    <source>
        <dbReference type="Pfam" id="PF00534"/>
    </source>
</evidence>
<sequence>MKILWHSNAPWVPTGYGQQTALFAPRLAAMGHDVVVSAYYGLQGAALTWNGLRVWPGGEDPHGNDTIGPYAREHLAGGGLILTLLDLWVMMKTIGMRGHRVASWVPVDHDPLPPQTAVALAHHQARPIAMSRFGQRVLRDGGFDPLFVPHGIDTSVFRPLDRTEVRRALGIPEDAFVVGMVAANKGTAPPRKAFPQALAAFDVFRRRHPEALLYLHTELLGGPTHVGMDLLNYMDQIGLPPQAVRTVDQQAYARGLPPEHVAAAYSAMDVLLNPSFCEGFGIPIVEAQACGTPVIVNGFSSMPELVGAGWTCDGERNWNELMQSWFQAPDVGSIVDCLESAHASAGDGQLREQAREFALGYDADRVAAEYFKPALEQLEGTS</sequence>
<evidence type="ECO:0000313" key="4">
    <source>
        <dbReference type="Proteomes" id="UP001164439"/>
    </source>
</evidence>
<dbReference type="Proteomes" id="UP001164439">
    <property type="component" value="Chromosome"/>
</dbReference>